<organism evidence="1 2">
    <name type="scientific">Dehalogenimonas formicexedens</name>
    <dbReference type="NCBI Taxonomy" id="1839801"/>
    <lineage>
        <taxon>Bacteria</taxon>
        <taxon>Bacillati</taxon>
        <taxon>Chloroflexota</taxon>
        <taxon>Dehalococcoidia</taxon>
        <taxon>Dehalococcoidales</taxon>
        <taxon>Dehalococcoidaceae</taxon>
        <taxon>Dehalogenimonas</taxon>
    </lineage>
</organism>
<dbReference type="STRING" id="1839801.Dform_01503"/>
<protein>
    <submittedName>
        <fullName evidence="1">Uncharacterized protein</fullName>
    </submittedName>
</protein>
<dbReference type="AlphaFoldDB" id="A0A1P8F8Q2"/>
<proteinExistence type="predicted"/>
<dbReference type="KEGG" id="dfo:Dform_01503"/>
<evidence type="ECO:0000313" key="1">
    <source>
        <dbReference type="EMBL" id="APV44825.1"/>
    </source>
</evidence>
<dbReference type="EMBL" id="CP018258">
    <property type="protein sequence ID" value="APV44825.1"/>
    <property type="molecule type" value="Genomic_DNA"/>
</dbReference>
<dbReference type="RefSeq" id="WP_145925549.1">
    <property type="nucleotide sequence ID" value="NZ_CP018258.1"/>
</dbReference>
<name>A0A1P8F8Q2_9CHLR</name>
<reference evidence="2" key="1">
    <citation type="submission" date="2016-11" db="EMBL/GenBank/DDBJ databases">
        <title>Dehalogenimonas formicexedens sp. nov., a chlorinated alkane respiring bacterium isolated from contaminated groundwater.</title>
        <authorList>
            <person name="Key T.A."/>
            <person name="Bowman K.S."/>
            <person name="Lee I."/>
            <person name="Chun J."/>
            <person name="Albuquerque L."/>
            <person name="da Costa M.S."/>
            <person name="Rainey F.A."/>
            <person name="Moe W.M."/>
        </authorList>
    </citation>
    <scope>NUCLEOTIDE SEQUENCE [LARGE SCALE GENOMIC DNA]</scope>
    <source>
        <strain evidence="2">NSZ-14</strain>
    </source>
</reference>
<sequence length="85" mass="9110">MGQSSSTIDAISKQLNKAFGTTPTIVDIEGIDGSEENYREAIDLFNARGLRVLPMVTLGGKVVSHSTEVPDKITKSVETAMANEQ</sequence>
<dbReference type="OrthoDB" id="172673at2"/>
<keyword evidence="2" id="KW-1185">Reference proteome</keyword>
<evidence type="ECO:0000313" key="2">
    <source>
        <dbReference type="Proteomes" id="UP000185934"/>
    </source>
</evidence>
<gene>
    <name evidence="1" type="ORF">Dform_01503</name>
</gene>
<dbReference type="Proteomes" id="UP000185934">
    <property type="component" value="Chromosome"/>
</dbReference>
<accession>A0A1P8F8Q2</accession>